<evidence type="ECO:0000313" key="1">
    <source>
        <dbReference type="EMBL" id="MBA8825061.1"/>
    </source>
</evidence>
<proteinExistence type="predicted"/>
<comment type="caution">
    <text evidence="1">The sequence shown here is derived from an EMBL/GenBank/DDBJ whole genome shotgun (WGS) entry which is preliminary data.</text>
</comment>
<dbReference type="AlphaFoldDB" id="A0A839E0U9"/>
<dbReference type="RefSeq" id="WP_182544306.1">
    <property type="nucleotide sequence ID" value="NZ_JACGWZ010000003.1"/>
</dbReference>
<protein>
    <submittedName>
        <fullName evidence="1">Uncharacterized protein</fullName>
    </submittedName>
</protein>
<dbReference type="Proteomes" id="UP000569329">
    <property type="component" value="Unassembled WGS sequence"/>
</dbReference>
<name>A0A839E0U9_9PSEU</name>
<keyword evidence="2" id="KW-1185">Reference proteome</keyword>
<evidence type="ECO:0000313" key="2">
    <source>
        <dbReference type="Proteomes" id="UP000569329"/>
    </source>
</evidence>
<sequence length="111" mass="11781">MVDPGGSMASRSENFPIRPIWPMLCPIGPSESKLIFTHGLLGSVVLGGYDVHGLLGHDRGGHTIAGHLRFGEVDQTLLLARSRHAGHAARDVDVHGDGLLLVHRTGGLGHQ</sequence>
<accession>A0A839E0U9</accession>
<organism evidence="1 2">
    <name type="scientific">Halosaccharopolyspora lacisalsi</name>
    <dbReference type="NCBI Taxonomy" id="1000566"/>
    <lineage>
        <taxon>Bacteria</taxon>
        <taxon>Bacillati</taxon>
        <taxon>Actinomycetota</taxon>
        <taxon>Actinomycetes</taxon>
        <taxon>Pseudonocardiales</taxon>
        <taxon>Pseudonocardiaceae</taxon>
        <taxon>Halosaccharopolyspora</taxon>
    </lineage>
</organism>
<gene>
    <name evidence="1" type="ORF">FHX42_002412</name>
</gene>
<dbReference type="EMBL" id="JACGWZ010000003">
    <property type="protein sequence ID" value="MBA8825061.1"/>
    <property type="molecule type" value="Genomic_DNA"/>
</dbReference>
<reference evidence="1 2" key="1">
    <citation type="submission" date="2020-07" db="EMBL/GenBank/DDBJ databases">
        <title>Sequencing the genomes of 1000 actinobacteria strains.</title>
        <authorList>
            <person name="Klenk H.-P."/>
        </authorList>
    </citation>
    <scope>NUCLEOTIDE SEQUENCE [LARGE SCALE GENOMIC DNA]</scope>
    <source>
        <strain evidence="1 2">DSM 45975</strain>
    </source>
</reference>